<gene>
    <name evidence="2" type="ORF">GRF29_69g2226002</name>
</gene>
<dbReference type="AlphaFoldDB" id="A0AAN6RJI8"/>
<sequence length="433" mass="47874">VHRAQANPIDTEENRTLVYKQKFEELGWSKRLPAATAQFIVRKQRDRLETSGKATDFALFDEPISLKRAEGTVRRSKSGLELQSGGYVGSVINTKRCTVDSRWAQGNINGRGLPVTDNMVQFGAIKHKRKPSAGSGLDNSPSAFLPVQGPYWRTVSMEKEWLDTLTPIVDHERPGWSTLAASFTYAGMDNHTGLVEGAYDSLGSTIETEIATTVVDGMSRTGLSPYSTKFRTVSDRVWMLNLPVYAEDKNQKLVNLLRGRDMPLDRPQNANVTTLHWDVSITGYAYQGRSTPAYLALAVLFTYTLMALTHTFLLIFERKSSACWDSLEELVVLCKNSMPEPNGGLKNTCGGIRRAATFRNSLRIAAVEGEQEGYEQIQLKHVDPQANEAALKSQNVTANKKYGAIVPDRVSQRSTLVDASTISAPPEIQLGTL</sequence>
<evidence type="ECO:0000313" key="3">
    <source>
        <dbReference type="Proteomes" id="UP001280581"/>
    </source>
</evidence>
<feature type="transmembrane region" description="Helical" evidence="1">
    <location>
        <begin position="294"/>
        <end position="316"/>
    </location>
</feature>
<keyword evidence="1" id="KW-1133">Transmembrane helix</keyword>
<organism evidence="2 3">
    <name type="scientific">Pseudopithomyces chartarum</name>
    <dbReference type="NCBI Taxonomy" id="1892770"/>
    <lineage>
        <taxon>Eukaryota</taxon>
        <taxon>Fungi</taxon>
        <taxon>Dikarya</taxon>
        <taxon>Ascomycota</taxon>
        <taxon>Pezizomycotina</taxon>
        <taxon>Dothideomycetes</taxon>
        <taxon>Pleosporomycetidae</taxon>
        <taxon>Pleosporales</taxon>
        <taxon>Massarineae</taxon>
        <taxon>Didymosphaeriaceae</taxon>
        <taxon>Pseudopithomyces</taxon>
    </lineage>
</organism>
<keyword evidence="3" id="KW-1185">Reference proteome</keyword>
<evidence type="ECO:0000256" key="1">
    <source>
        <dbReference type="SAM" id="Phobius"/>
    </source>
</evidence>
<name>A0AAN6RJI8_9PLEO</name>
<keyword evidence="1" id="KW-0472">Membrane</keyword>
<dbReference type="Proteomes" id="UP001280581">
    <property type="component" value="Unassembled WGS sequence"/>
</dbReference>
<comment type="caution">
    <text evidence="2">The sequence shown here is derived from an EMBL/GenBank/DDBJ whole genome shotgun (WGS) entry which is preliminary data.</text>
</comment>
<dbReference type="EMBL" id="WVTA01000006">
    <property type="protein sequence ID" value="KAK3209572.1"/>
    <property type="molecule type" value="Genomic_DNA"/>
</dbReference>
<proteinExistence type="predicted"/>
<reference evidence="2 3" key="1">
    <citation type="submission" date="2021-02" db="EMBL/GenBank/DDBJ databases">
        <title>Genome assembly of Pseudopithomyces chartarum.</title>
        <authorList>
            <person name="Jauregui R."/>
            <person name="Singh J."/>
            <person name="Voisey C."/>
        </authorList>
    </citation>
    <scope>NUCLEOTIDE SEQUENCE [LARGE SCALE GENOMIC DNA]</scope>
    <source>
        <strain evidence="2 3">AGR01</strain>
    </source>
</reference>
<protein>
    <submittedName>
        <fullName evidence="2">Uncharacterized protein</fullName>
    </submittedName>
</protein>
<evidence type="ECO:0000313" key="2">
    <source>
        <dbReference type="EMBL" id="KAK3209572.1"/>
    </source>
</evidence>
<feature type="non-terminal residue" evidence="2">
    <location>
        <position position="1"/>
    </location>
</feature>
<keyword evidence="1" id="KW-0812">Transmembrane</keyword>
<accession>A0AAN6RJI8</accession>